<dbReference type="GO" id="GO:0030246">
    <property type="term" value="F:carbohydrate binding"/>
    <property type="evidence" value="ECO:0007669"/>
    <property type="project" value="InterPro"/>
</dbReference>
<name>A0A1M4X626_9HYPH</name>
<dbReference type="InterPro" id="IPR037481">
    <property type="entry name" value="LacX"/>
</dbReference>
<evidence type="ECO:0000313" key="1">
    <source>
        <dbReference type="EMBL" id="SHE88833.1"/>
    </source>
</evidence>
<dbReference type="SUPFAM" id="SSF74650">
    <property type="entry name" value="Galactose mutarotase-like"/>
    <property type="match status" value="1"/>
</dbReference>
<evidence type="ECO:0000313" key="2">
    <source>
        <dbReference type="Proteomes" id="UP000184485"/>
    </source>
</evidence>
<sequence>MHCDAVDAVQDGVRNMDTVKLSNGAITVVVARKGAELQSLTDAERREWLWQADPTFWGRHAPILFPIVGRAANDQIRIGGSDFPIGQHGFARDRDFEVLSSGPERAGFRLIADVETRRHYPFDFELDIRFEIAGTTLYQTVTARNQGAAPMPASIGFHPGFQWPLPGASAPQTGHVVMFEREERADIRRLTGGGVDAAGYPTPVEGKILPLDASLFLEDAIIFDNLTSRSLWFGAPGSDGIRVDFPDLPYLGIWTKPGAPFLCLEPWQGHAAPAGFDGEMADMPGMVVVPPSGSITRHIAIRIAAPAP</sequence>
<keyword evidence="2" id="KW-1185">Reference proteome</keyword>
<reference evidence="1 2" key="1">
    <citation type="submission" date="2016-11" db="EMBL/GenBank/DDBJ databases">
        <authorList>
            <person name="Jaros S."/>
            <person name="Januszkiewicz K."/>
            <person name="Wedrychowicz H."/>
        </authorList>
    </citation>
    <scope>NUCLEOTIDE SEQUENCE [LARGE SCALE GENOMIC DNA]</scope>
    <source>
        <strain evidence="1 2">DSM 19436</strain>
    </source>
</reference>
<dbReference type="Pfam" id="PF01263">
    <property type="entry name" value="Aldose_epim"/>
    <property type="match status" value="1"/>
</dbReference>
<gene>
    <name evidence="1" type="ORF">SAMN02745157_1156</name>
</gene>
<protein>
    <submittedName>
        <fullName evidence="1">Galactose mutarotase</fullName>
    </submittedName>
</protein>
<dbReference type="AlphaFoldDB" id="A0A1M4X626"/>
<dbReference type="InterPro" id="IPR011013">
    <property type="entry name" value="Gal_mutarotase_sf_dom"/>
</dbReference>
<dbReference type="GO" id="GO:0005975">
    <property type="term" value="P:carbohydrate metabolic process"/>
    <property type="evidence" value="ECO:0007669"/>
    <property type="project" value="InterPro"/>
</dbReference>
<dbReference type="InterPro" id="IPR014718">
    <property type="entry name" value="GH-type_carb-bd"/>
</dbReference>
<dbReference type="EMBL" id="FQUP01000001">
    <property type="protein sequence ID" value="SHE88833.1"/>
    <property type="molecule type" value="Genomic_DNA"/>
</dbReference>
<proteinExistence type="predicted"/>
<organism evidence="1 2">
    <name type="scientific">Kaistia soli DSM 19436</name>
    <dbReference type="NCBI Taxonomy" id="1122133"/>
    <lineage>
        <taxon>Bacteria</taxon>
        <taxon>Pseudomonadati</taxon>
        <taxon>Pseudomonadota</taxon>
        <taxon>Alphaproteobacteria</taxon>
        <taxon>Hyphomicrobiales</taxon>
        <taxon>Kaistiaceae</taxon>
        <taxon>Kaistia</taxon>
    </lineage>
</organism>
<dbReference type="CDD" id="cd09024">
    <property type="entry name" value="Aldose_epim_lacX"/>
    <property type="match status" value="1"/>
</dbReference>
<dbReference type="Gene3D" id="2.70.98.10">
    <property type="match status" value="1"/>
</dbReference>
<accession>A0A1M4X626</accession>
<dbReference type="STRING" id="1122133.SAMN02745157_1156"/>
<dbReference type="GO" id="GO:0016853">
    <property type="term" value="F:isomerase activity"/>
    <property type="evidence" value="ECO:0007669"/>
    <property type="project" value="InterPro"/>
</dbReference>
<dbReference type="Proteomes" id="UP000184485">
    <property type="component" value="Unassembled WGS sequence"/>
</dbReference>
<dbReference type="InterPro" id="IPR008183">
    <property type="entry name" value="Aldose_1/G6P_1-epimerase"/>
</dbReference>